<evidence type="ECO:0000313" key="1">
    <source>
        <dbReference type="EMBL" id="CAB4616561.1"/>
    </source>
</evidence>
<dbReference type="SUPFAM" id="SSF56752">
    <property type="entry name" value="D-aminoacid aminotransferase-like PLP-dependent enzymes"/>
    <property type="match status" value="1"/>
</dbReference>
<organism evidence="1">
    <name type="scientific">freshwater metagenome</name>
    <dbReference type="NCBI Taxonomy" id="449393"/>
    <lineage>
        <taxon>unclassified sequences</taxon>
        <taxon>metagenomes</taxon>
        <taxon>ecological metagenomes</taxon>
    </lineage>
</organism>
<accession>A0A6J6HRF6</accession>
<name>A0A6J6HRF6_9ZZZZ</name>
<dbReference type="InterPro" id="IPR036038">
    <property type="entry name" value="Aminotransferase-like"/>
</dbReference>
<reference evidence="1" key="1">
    <citation type="submission" date="2020-05" db="EMBL/GenBank/DDBJ databases">
        <authorList>
            <person name="Chiriac C."/>
            <person name="Salcher M."/>
            <person name="Ghai R."/>
            <person name="Kavagutti S V."/>
        </authorList>
    </citation>
    <scope>NUCLEOTIDE SEQUENCE</scope>
</reference>
<proteinExistence type="predicted"/>
<dbReference type="InterPro" id="IPR001544">
    <property type="entry name" value="Aminotrans_IV"/>
</dbReference>
<protein>
    <submittedName>
        <fullName evidence="1">Unannotated protein</fullName>
    </submittedName>
</protein>
<dbReference type="GO" id="GO:0003824">
    <property type="term" value="F:catalytic activity"/>
    <property type="evidence" value="ECO:0007669"/>
    <property type="project" value="InterPro"/>
</dbReference>
<sequence>MTEDEKLFEFIGAALSEISDDEVLPGRLEVADSWLVQDGRARHLNEHYSRFAKWVIEKDPTVEFGEFFDLVTEQIPRDGAWFPRIEFITNAELNQTQILLRLREAPEREGTITLWSFNEPDPRLSPLIKGPDLSLGMQMRRAAQMHGADEAVLLSQDGFIIEGALSSIVWFRDDVLCAPGDEFDWIPSITRQEVFSIAESMGLQTRSERVKPADLVDLEIWALSSLHGIRAVDEWVDLGGPVGTPRHLEAFNKRMRMLSTSIDL</sequence>
<gene>
    <name evidence="1" type="ORF">UFOPK1909_00231</name>
</gene>
<dbReference type="AlphaFoldDB" id="A0A6J6HRF6"/>
<dbReference type="InterPro" id="IPR043132">
    <property type="entry name" value="BCAT-like_C"/>
</dbReference>
<dbReference type="EMBL" id="CAEZVD010000008">
    <property type="protein sequence ID" value="CAB4616561.1"/>
    <property type="molecule type" value="Genomic_DNA"/>
</dbReference>
<dbReference type="Pfam" id="PF01063">
    <property type="entry name" value="Aminotran_4"/>
    <property type="match status" value="1"/>
</dbReference>
<dbReference type="Gene3D" id="3.20.10.10">
    <property type="entry name" value="D-amino Acid Aminotransferase, subunit A, domain 2"/>
    <property type="match status" value="1"/>
</dbReference>